<dbReference type="EMBL" id="FMUR01000008">
    <property type="protein sequence ID" value="SCY13643.1"/>
    <property type="molecule type" value="Genomic_DNA"/>
</dbReference>
<name>A0A1G5DFY6_9FIRM</name>
<evidence type="ECO:0000313" key="1">
    <source>
        <dbReference type="EMBL" id="SCY13643.1"/>
    </source>
</evidence>
<reference evidence="2" key="1">
    <citation type="submission" date="2016-10" db="EMBL/GenBank/DDBJ databases">
        <authorList>
            <person name="Varghese N."/>
            <person name="Submissions S."/>
        </authorList>
    </citation>
    <scope>NUCLEOTIDE SEQUENCE [LARGE SCALE GENOMIC DNA]</scope>
    <source>
        <strain evidence="2">XBD2006</strain>
    </source>
</reference>
<dbReference type="Proteomes" id="UP000183047">
    <property type="component" value="Unassembled WGS sequence"/>
</dbReference>
<evidence type="ECO:0000313" key="2">
    <source>
        <dbReference type="Proteomes" id="UP000183047"/>
    </source>
</evidence>
<dbReference type="RefSeq" id="WP_074462151.1">
    <property type="nucleotide sequence ID" value="NZ_FMUR01000008.1"/>
</dbReference>
<accession>A0A1G5DFY6</accession>
<protein>
    <submittedName>
        <fullName evidence="1">Uncharacterized protein</fullName>
    </submittedName>
</protein>
<organism evidence="1 2">
    <name type="scientific">Butyrivibrio hungatei</name>
    <dbReference type="NCBI Taxonomy" id="185008"/>
    <lineage>
        <taxon>Bacteria</taxon>
        <taxon>Bacillati</taxon>
        <taxon>Bacillota</taxon>
        <taxon>Clostridia</taxon>
        <taxon>Lachnospirales</taxon>
        <taxon>Lachnospiraceae</taxon>
        <taxon>Butyrivibrio</taxon>
    </lineage>
</organism>
<sequence length="77" mass="8929">MTLLMRDREKIEEGRREGIKEGIKEGSRYGDAKRLVSAVQKMMDKYHFSFEDACDGCDATVEEYHKAVELLKKEDIT</sequence>
<dbReference type="AlphaFoldDB" id="A0A1G5DFY6"/>
<keyword evidence="2" id="KW-1185">Reference proteome</keyword>
<proteinExistence type="predicted"/>
<gene>
    <name evidence="1" type="ORF">SAMN02910451_01513</name>
</gene>